<dbReference type="Proteomes" id="UP000541810">
    <property type="component" value="Unassembled WGS sequence"/>
</dbReference>
<feature type="compositionally biased region" description="Polar residues" evidence="1">
    <location>
        <begin position="66"/>
        <end position="77"/>
    </location>
</feature>
<comment type="caution">
    <text evidence="2">The sequence shown here is derived from an EMBL/GenBank/DDBJ whole genome shotgun (WGS) entry which is preliminary data.</text>
</comment>
<proteinExistence type="predicted"/>
<dbReference type="AlphaFoldDB" id="A0A7X0LL81"/>
<name>A0A7X0LL81_9BACT</name>
<accession>A0A7X0LL81</accession>
<dbReference type="RefSeq" id="WP_184677871.1">
    <property type="nucleotide sequence ID" value="NZ_JACHGY010000001.1"/>
</dbReference>
<feature type="region of interest" description="Disordered" evidence="1">
    <location>
        <begin position="50"/>
        <end position="84"/>
    </location>
</feature>
<keyword evidence="3" id="KW-1185">Reference proteome</keyword>
<evidence type="ECO:0000313" key="2">
    <source>
        <dbReference type="EMBL" id="MBB6430351.1"/>
    </source>
</evidence>
<evidence type="ECO:0000256" key="1">
    <source>
        <dbReference type="SAM" id="MobiDB-lite"/>
    </source>
</evidence>
<dbReference type="EMBL" id="JACHGY010000001">
    <property type="protein sequence ID" value="MBB6430351.1"/>
    <property type="molecule type" value="Genomic_DNA"/>
</dbReference>
<gene>
    <name evidence="2" type="ORF">HNQ40_002157</name>
</gene>
<reference evidence="2 3" key="1">
    <citation type="submission" date="2020-08" db="EMBL/GenBank/DDBJ databases">
        <title>Genomic Encyclopedia of Type Strains, Phase IV (KMG-IV): sequencing the most valuable type-strain genomes for metagenomic binning, comparative biology and taxonomic classification.</title>
        <authorList>
            <person name="Goeker M."/>
        </authorList>
    </citation>
    <scope>NUCLEOTIDE SEQUENCE [LARGE SCALE GENOMIC DNA]</scope>
    <source>
        <strain evidence="2 3">DSM 103725</strain>
    </source>
</reference>
<evidence type="ECO:0000313" key="3">
    <source>
        <dbReference type="Proteomes" id="UP000541810"/>
    </source>
</evidence>
<sequence length="84" mass="9156">MSQALHNTTTGNTQINWLELARFAADGQGHSDLGRGIQRLATLAAAVHRQTVAQPSSTVRTEKDTQWVQGRTLQADPSVTEDRS</sequence>
<organism evidence="2 3">
    <name type="scientific">Algisphaera agarilytica</name>
    <dbReference type="NCBI Taxonomy" id="1385975"/>
    <lineage>
        <taxon>Bacteria</taxon>
        <taxon>Pseudomonadati</taxon>
        <taxon>Planctomycetota</taxon>
        <taxon>Phycisphaerae</taxon>
        <taxon>Phycisphaerales</taxon>
        <taxon>Phycisphaeraceae</taxon>
        <taxon>Algisphaera</taxon>
    </lineage>
</organism>
<protein>
    <submittedName>
        <fullName evidence="2">Uncharacterized protein</fullName>
    </submittedName>
</protein>